<dbReference type="SMART" id="SM00020">
    <property type="entry name" value="Tryp_SPc"/>
    <property type="match status" value="1"/>
</dbReference>
<keyword evidence="5" id="KW-0378">Hydrolase</keyword>
<proteinExistence type="inferred from homology"/>
<dbReference type="SMART" id="SM00680">
    <property type="entry name" value="CLIP"/>
    <property type="match status" value="1"/>
</dbReference>
<dbReference type="CDD" id="cd00190">
    <property type="entry name" value="Tryp_SPc"/>
    <property type="match status" value="1"/>
</dbReference>
<keyword evidence="1 6" id="KW-0732">Signal</keyword>
<dbReference type="InterPro" id="IPR018114">
    <property type="entry name" value="TRYPSIN_HIS"/>
</dbReference>
<organism evidence="8 9">
    <name type="scientific">Manduca sexta</name>
    <name type="common">Tobacco hawkmoth</name>
    <name type="synonym">Tobacco hornworm</name>
    <dbReference type="NCBI Taxonomy" id="7130"/>
    <lineage>
        <taxon>Eukaryota</taxon>
        <taxon>Metazoa</taxon>
        <taxon>Ecdysozoa</taxon>
        <taxon>Arthropoda</taxon>
        <taxon>Hexapoda</taxon>
        <taxon>Insecta</taxon>
        <taxon>Pterygota</taxon>
        <taxon>Neoptera</taxon>
        <taxon>Endopterygota</taxon>
        <taxon>Lepidoptera</taxon>
        <taxon>Glossata</taxon>
        <taxon>Ditrysia</taxon>
        <taxon>Bombycoidea</taxon>
        <taxon>Sphingidae</taxon>
        <taxon>Sphinginae</taxon>
        <taxon>Sphingini</taxon>
        <taxon>Manduca</taxon>
    </lineage>
</organism>
<dbReference type="PANTHER" id="PTHR24258:SF136">
    <property type="entry name" value="GH06673P-RELATED"/>
    <property type="match status" value="1"/>
</dbReference>
<dbReference type="InterPro" id="IPR001314">
    <property type="entry name" value="Peptidase_S1A"/>
</dbReference>
<keyword evidence="3" id="KW-0325">Glycoprotein</keyword>
<evidence type="ECO:0000313" key="9">
    <source>
        <dbReference type="Proteomes" id="UP000791440"/>
    </source>
</evidence>
<evidence type="ECO:0000256" key="1">
    <source>
        <dbReference type="ARBA" id="ARBA00022729"/>
    </source>
</evidence>
<dbReference type="InterPro" id="IPR009003">
    <property type="entry name" value="Peptidase_S1_PA"/>
</dbReference>
<dbReference type="PROSITE" id="PS50240">
    <property type="entry name" value="TRYPSIN_DOM"/>
    <property type="match status" value="1"/>
</dbReference>
<evidence type="ECO:0000259" key="7">
    <source>
        <dbReference type="PROSITE" id="PS50240"/>
    </source>
</evidence>
<accession>A0A922CUI8</accession>
<dbReference type="EMBL" id="JH668645">
    <property type="protein sequence ID" value="KAG6459980.1"/>
    <property type="molecule type" value="Genomic_DNA"/>
</dbReference>
<dbReference type="PROSITE" id="PS00134">
    <property type="entry name" value="TRYPSIN_HIS"/>
    <property type="match status" value="1"/>
</dbReference>
<dbReference type="SUPFAM" id="SSF50494">
    <property type="entry name" value="Trypsin-like serine proteases"/>
    <property type="match status" value="1"/>
</dbReference>
<dbReference type="InterPro" id="IPR022700">
    <property type="entry name" value="CLIP"/>
</dbReference>
<dbReference type="GO" id="GO:0004252">
    <property type="term" value="F:serine-type endopeptidase activity"/>
    <property type="evidence" value="ECO:0007669"/>
    <property type="project" value="InterPro"/>
</dbReference>
<dbReference type="EMBL" id="JH668645">
    <property type="protein sequence ID" value="KAG6459981.1"/>
    <property type="molecule type" value="Genomic_DNA"/>
</dbReference>
<gene>
    <name evidence="8" type="ORF">O3G_MSEX011692</name>
</gene>
<dbReference type="PANTHER" id="PTHR24258">
    <property type="entry name" value="SERINE PROTEASE-RELATED"/>
    <property type="match status" value="1"/>
</dbReference>
<feature type="domain" description="Peptidase S1" evidence="7">
    <location>
        <begin position="162"/>
        <end position="408"/>
    </location>
</feature>
<evidence type="ECO:0000256" key="2">
    <source>
        <dbReference type="ARBA" id="ARBA00023157"/>
    </source>
</evidence>
<name>A0A922CUI8_MANSE</name>
<keyword evidence="2" id="KW-1015">Disulfide bond</keyword>
<dbReference type="Pfam" id="PF00089">
    <property type="entry name" value="Trypsin"/>
    <property type="match status" value="1"/>
</dbReference>
<dbReference type="OrthoDB" id="6339452at2759"/>
<evidence type="ECO:0000256" key="5">
    <source>
        <dbReference type="RuleBase" id="RU363034"/>
    </source>
</evidence>
<evidence type="ECO:0000313" key="8">
    <source>
        <dbReference type="EMBL" id="KAG6459980.1"/>
    </source>
</evidence>
<comment type="caution">
    <text evidence="8">The sequence shown here is derived from an EMBL/GenBank/DDBJ whole genome shotgun (WGS) entry which is preliminary data.</text>
</comment>
<dbReference type="InterPro" id="IPR033116">
    <property type="entry name" value="TRYPSIN_SER"/>
</dbReference>
<reference evidence="8" key="1">
    <citation type="journal article" date="2016" name="Insect Biochem. Mol. Biol.">
        <title>Multifaceted biological insights from a draft genome sequence of the tobacco hornworm moth, Manduca sexta.</title>
        <authorList>
            <person name="Kanost M.R."/>
            <person name="Arrese E.L."/>
            <person name="Cao X."/>
            <person name="Chen Y.R."/>
            <person name="Chellapilla S."/>
            <person name="Goldsmith M.R."/>
            <person name="Grosse-Wilde E."/>
            <person name="Heckel D.G."/>
            <person name="Herndon N."/>
            <person name="Jiang H."/>
            <person name="Papanicolaou A."/>
            <person name="Qu J."/>
            <person name="Soulages J.L."/>
            <person name="Vogel H."/>
            <person name="Walters J."/>
            <person name="Waterhouse R.M."/>
            <person name="Ahn S.J."/>
            <person name="Almeida F.C."/>
            <person name="An C."/>
            <person name="Aqrawi P."/>
            <person name="Bretschneider A."/>
            <person name="Bryant W.B."/>
            <person name="Bucks S."/>
            <person name="Chao H."/>
            <person name="Chevignon G."/>
            <person name="Christen J.M."/>
            <person name="Clarke D.F."/>
            <person name="Dittmer N.T."/>
            <person name="Ferguson L.C.F."/>
            <person name="Garavelou S."/>
            <person name="Gordon K.H.J."/>
            <person name="Gunaratna R.T."/>
            <person name="Han Y."/>
            <person name="Hauser F."/>
            <person name="He Y."/>
            <person name="Heidel-Fischer H."/>
            <person name="Hirsh A."/>
            <person name="Hu Y."/>
            <person name="Jiang H."/>
            <person name="Kalra D."/>
            <person name="Klinner C."/>
            <person name="Konig C."/>
            <person name="Kovar C."/>
            <person name="Kroll A.R."/>
            <person name="Kuwar S.S."/>
            <person name="Lee S.L."/>
            <person name="Lehman R."/>
            <person name="Li K."/>
            <person name="Li Z."/>
            <person name="Liang H."/>
            <person name="Lovelace S."/>
            <person name="Lu Z."/>
            <person name="Mansfield J.H."/>
            <person name="McCulloch K.J."/>
            <person name="Mathew T."/>
            <person name="Morton B."/>
            <person name="Muzny D.M."/>
            <person name="Neunemann D."/>
            <person name="Ongeri F."/>
            <person name="Pauchet Y."/>
            <person name="Pu L.L."/>
            <person name="Pyrousis I."/>
            <person name="Rao X.J."/>
            <person name="Redding A."/>
            <person name="Roesel C."/>
            <person name="Sanchez-Gracia A."/>
            <person name="Schaack S."/>
            <person name="Shukla A."/>
            <person name="Tetreau G."/>
            <person name="Wang Y."/>
            <person name="Xiong G.H."/>
            <person name="Traut W."/>
            <person name="Walsh T.K."/>
            <person name="Worley K.C."/>
            <person name="Wu D."/>
            <person name="Wu W."/>
            <person name="Wu Y.Q."/>
            <person name="Zhang X."/>
            <person name="Zou Z."/>
            <person name="Zucker H."/>
            <person name="Briscoe A.D."/>
            <person name="Burmester T."/>
            <person name="Clem R.J."/>
            <person name="Feyereisen R."/>
            <person name="Grimmelikhuijzen C.J.P."/>
            <person name="Hamodrakas S.J."/>
            <person name="Hansson B.S."/>
            <person name="Huguet E."/>
            <person name="Jermiin L.S."/>
            <person name="Lan Q."/>
            <person name="Lehman H.K."/>
            <person name="Lorenzen M."/>
            <person name="Merzendorfer H."/>
            <person name="Michalopoulos I."/>
            <person name="Morton D.B."/>
            <person name="Muthukrishnan S."/>
            <person name="Oakeshott J.G."/>
            <person name="Palmer W."/>
            <person name="Park Y."/>
            <person name="Passarelli A.L."/>
            <person name="Rozas J."/>
            <person name="Schwartz L.M."/>
            <person name="Smith W."/>
            <person name="Southgate A."/>
            <person name="Vilcinskas A."/>
            <person name="Vogt R."/>
            <person name="Wang P."/>
            <person name="Werren J."/>
            <person name="Yu X.Q."/>
            <person name="Zhou J.J."/>
            <person name="Brown S.J."/>
            <person name="Scherer S.E."/>
            <person name="Richards S."/>
            <person name="Blissard G.W."/>
        </authorList>
    </citation>
    <scope>NUCLEOTIDE SEQUENCE</scope>
</reference>
<keyword evidence="5" id="KW-0645">Protease</keyword>
<evidence type="ECO:0000256" key="3">
    <source>
        <dbReference type="ARBA" id="ARBA00023180"/>
    </source>
</evidence>
<comment type="similarity">
    <text evidence="4">Belongs to the peptidase S1 family. CLIP subfamily.</text>
</comment>
<dbReference type="PRINTS" id="PR00722">
    <property type="entry name" value="CHYMOTRYPSIN"/>
</dbReference>
<feature type="signal peptide" evidence="6">
    <location>
        <begin position="1"/>
        <end position="19"/>
    </location>
</feature>
<keyword evidence="5" id="KW-0720">Serine protease</keyword>
<dbReference type="Proteomes" id="UP000791440">
    <property type="component" value="Unassembled WGS sequence"/>
</dbReference>
<reference evidence="8" key="2">
    <citation type="submission" date="2020-12" db="EMBL/GenBank/DDBJ databases">
        <authorList>
            <person name="Kanost M."/>
        </authorList>
    </citation>
    <scope>NUCLEOTIDE SEQUENCE</scope>
</reference>
<evidence type="ECO:0000256" key="4">
    <source>
        <dbReference type="ARBA" id="ARBA00024195"/>
    </source>
</evidence>
<evidence type="ECO:0000256" key="6">
    <source>
        <dbReference type="SAM" id="SignalP"/>
    </source>
</evidence>
<dbReference type="InterPro" id="IPR043504">
    <property type="entry name" value="Peptidase_S1_PA_chymotrypsin"/>
</dbReference>
<sequence length="409" mass="45444">MFGAAPLRLMLALCALASATHDVCIKDGVFGTCVNIVNCPSAVAGIHKSHKMPKICRFEQMEPIVCCFDNVRTSTATTFSPKSFQEPTTIDDYDYYHENIEEKTCKPVPPELTAPRTGQKAWDKCLEYQEKLVYPCEMSQDLSSVTKWERRTKCYRIADGLIVGGKDAAKNEFSHMALLGYGKGSGENIHWLCGGSLISDKFILTAGHCIADRIYGVVTFAYLNLLNRSEIADNSPNKYGIKTIIKHPGYQSPNKYNDIALLELDRRVHLDEYTVPACLPVSDHMKDDVAMATGWGLTAYEGSTSNALQKVNLTKFTLTECEENFPPSRNMRNGYDAATQTCYGDRIEAKDTCQGDSGGPLQIVHDKIRCMYVIVGITSSGYACGFEGQPGLYTRVSHYVPWIESVLWP</sequence>
<feature type="chain" id="PRO_5038276798" description="Peptidase S1 domain-containing protein" evidence="6">
    <location>
        <begin position="20"/>
        <end position="409"/>
    </location>
</feature>
<dbReference type="InterPro" id="IPR001254">
    <property type="entry name" value="Trypsin_dom"/>
</dbReference>
<keyword evidence="9" id="KW-1185">Reference proteome</keyword>
<dbReference type="GO" id="GO:0006508">
    <property type="term" value="P:proteolysis"/>
    <property type="evidence" value="ECO:0007669"/>
    <property type="project" value="UniProtKB-KW"/>
</dbReference>
<dbReference type="FunFam" id="2.40.10.10:FF:000028">
    <property type="entry name" value="Serine protease easter"/>
    <property type="match status" value="1"/>
</dbReference>
<dbReference type="PROSITE" id="PS00135">
    <property type="entry name" value="TRYPSIN_SER"/>
    <property type="match status" value="1"/>
</dbReference>
<dbReference type="AlphaFoldDB" id="A0A922CUI8"/>
<protein>
    <recommendedName>
        <fullName evidence="7">Peptidase S1 domain-containing protein</fullName>
    </recommendedName>
</protein>
<dbReference type="Gene3D" id="2.40.10.10">
    <property type="entry name" value="Trypsin-like serine proteases"/>
    <property type="match status" value="1"/>
</dbReference>